<reference evidence="2" key="1">
    <citation type="submission" date="2023-07" db="EMBL/GenBank/DDBJ databases">
        <authorList>
            <consortium name="AG Swart"/>
            <person name="Singh M."/>
            <person name="Singh A."/>
            <person name="Seah K."/>
            <person name="Emmerich C."/>
        </authorList>
    </citation>
    <scope>NUCLEOTIDE SEQUENCE</scope>
    <source>
        <strain evidence="2">DP1</strain>
    </source>
</reference>
<dbReference type="Proteomes" id="UP001295684">
    <property type="component" value="Unassembled WGS sequence"/>
</dbReference>
<dbReference type="InterPro" id="IPR054708">
    <property type="entry name" value="MTPAP-like_central"/>
</dbReference>
<dbReference type="EMBL" id="CAMPGE010007707">
    <property type="protein sequence ID" value="CAI2366619.1"/>
    <property type="molecule type" value="Genomic_DNA"/>
</dbReference>
<evidence type="ECO:0000259" key="1">
    <source>
        <dbReference type="Pfam" id="PF22600"/>
    </source>
</evidence>
<protein>
    <recommendedName>
        <fullName evidence="1">Poly(A) RNA polymerase mitochondrial-like central palm domain-containing protein</fullName>
    </recommendedName>
</protein>
<evidence type="ECO:0000313" key="2">
    <source>
        <dbReference type="EMBL" id="CAI2366619.1"/>
    </source>
</evidence>
<name>A0AAD1UJV7_EUPCR</name>
<proteinExistence type="predicted"/>
<dbReference type="PANTHER" id="PTHR12271:SF40">
    <property type="entry name" value="POLY(A) RNA POLYMERASE GLD2"/>
    <property type="match status" value="1"/>
</dbReference>
<organism evidence="2 3">
    <name type="scientific">Euplotes crassus</name>
    <dbReference type="NCBI Taxonomy" id="5936"/>
    <lineage>
        <taxon>Eukaryota</taxon>
        <taxon>Sar</taxon>
        <taxon>Alveolata</taxon>
        <taxon>Ciliophora</taxon>
        <taxon>Intramacronucleata</taxon>
        <taxon>Spirotrichea</taxon>
        <taxon>Hypotrichia</taxon>
        <taxon>Euplotida</taxon>
        <taxon>Euplotidae</taxon>
        <taxon>Moneuplotes</taxon>
    </lineage>
</organism>
<evidence type="ECO:0000313" key="3">
    <source>
        <dbReference type="Proteomes" id="UP001295684"/>
    </source>
</evidence>
<feature type="domain" description="Poly(A) RNA polymerase mitochondrial-like central palm" evidence="1">
    <location>
        <begin position="121"/>
        <end position="251"/>
    </location>
</feature>
<comment type="caution">
    <text evidence="2">The sequence shown here is derived from an EMBL/GenBank/DDBJ whole genome shotgun (WGS) entry which is preliminary data.</text>
</comment>
<keyword evidence="3" id="KW-1185">Reference proteome</keyword>
<dbReference type="SUPFAM" id="SSF81631">
    <property type="entry name" value="PAP/OAS1 substrate-binding domain"/>
    <property type="match status" value="1"/>
</dbReference>
<sequence>MATPEEKIILKIAKKFDLEDKLKSLKYTKIVEDRVFYSIKLRYFLLWILYTQNTKFKDFNRILKTINKEVEKLEEDNPGPSYGGILDRIKDITNLMPYLSQNGELLSFPEHTELFPDITDEYIENIYLEQLPDKETIEKVQSHLNVIQTLAKEWENECEIRPYGSISNGFLLKGSSDFDLTCVFSKKMKKHPYSYTKNLCDMLNSKYGDNMWNYILSPRLFLLNTTLPDNTEIEISFNNITGLLNSEYVRTLAEIDSRFHKLGYFIKYFVSSKNIFESTRKLNSFSLICMLIVFLQDQCDPPVLPRIIGKSSYLNKELRSPFYIKTMVGPSERHKFEYKAGEASLDPNFEFDHEEIKSFMDREVNQESVSVLFKRFIHFYFGGGGFDPIHDVVNTRTGRIEKIRKLNRVFEKRVLEKMEEACIAVIDPFDTSYCPSANFELRSCMTSRSMVGKMLQFIK</sequence>
<dbReference type="GO" id="GO:0031123">
    <property type="term" value="P:RNA 3'-end processing"/>
    <property type="evidence" value="ECO:0007669"/>
    <property type="project" value="TreeGrafter"/>
</dbReference>
<accession>A0AAD1UJV7</accession>
<dbReference type="SUPFAM" id="SSF81301">
    <property type="entry name" value="Nucleotidyltransferase"/>
    <property type="match status" value="1"/>
</dbReference>
<gene>
    <name evidence="2" type="ORF">ECRASSUSDP1_LOCUS7892</name>
</gene>
<dbReference type="PANTHER" id="PTHR12271">
    <property type="entry name" value="POLY A POLYMERASE CID PAP -RELATED"/>
    <property type="match status" value="1"/>
</dbReference>
<dbReference type="InterPro" id="IPR043519">
    <property type="entry name" value="NT_sf"/>
</dbReference>
<dbReference type="Pfam" id="PF22600">
    <property type="entry name" value="MTPAP-like_central"/>
    <property type="match status" value="1"/>
</dbReference>
<dbReference type="AlphaFoldDB" id="A0AAD1UJV7"/>
<dbReference type="Gene3D" id="3.30.460.10">
    <property type="entry name" value="Beta Polymerase, domain 2"/>
    <property type="match status" value="1"/>
</dbReference>
<dbReference type="Gene3D" id="1.10.1410.10">
    <property type="match status" value="1"/>
</dbReference>
<dbReference type="GO" id="GO:0016779">
    <property type="term" value="F:nucleotidyltransferase activity"/>
    <property type="evidence" value="ECO:0007669"/>
    <property type="project" value="TreeGrafter"/>
</dbReference>